<name>A0A6H9WIG4_9MICO</name>
<comment type="caution">
    <text evidence="1">The sequence shown here is derived from an EMBL/GenBank/DDBJ whole genome shotgun (WGS) entry which is preliminary data.</text>
</comment>
<dbReference type="InterPro" id="IPR019587">
    <property type="entry name" value="Polyketide_cyclase/dehydratase"/>
</dbReference>
<dbReference type="SUPFAM" id="SSF55961">
    <property type="entry name" value="Bet v1-like"/>
    <property type="match status" value="1"/>
</dbReference>
<dbReference type="AlphaFoldDB" id="A0A6H9WIG4"/>
<gene>
    <name evidence="1" type="ORF">F8O04_01795</name>
</gene>
<organism evidence="1 2">
    <name type="scientific">Pseudoclavibacter endophyticus</name>
    <dbReference type="NCBI Taxonomy" id="1778590"/>
    <lineage>
        <taxon>Bacteria</taxon>
        <taxon>Bacillati</taxon>
        <taxon>Actinomycetota</taxon>
        <taxon>Actinomycetes</taxon>
        <taxon>Micrococcales</taxon>
        <taxon>Microbacteriaceae</taxon>
        <taxon>Pseudoclavibacter</taxon>
    </lineage>
</organism>
<dbReference type="Pfam" id="PF10604">
    <property type="entry name" value="Polyketide_cyc2"/>
    <property type="match status" value="1"/>
</dbReference>
<dbReference type="EMBL" id="WBJY01000001">
    <property type="protein sequence ID" value="KAB1649043.1"/>
    <property type="molecule type" value="Genomic_DNA"/>
</dbReference>
<sequence length="145" mass="15792">MTRVSESIDVDVPVEKVFWAVTDPDTMPRFLSLVKSMEVTGPDTTKWVVELAGKTASFEAKATEVDPPNHARYESMTQRVPFVLDLRCRAVSPTTTSLVLEAEFDAGGMAEKLGLAKGVASVALKNQLGNAKKYLERRFASDGVA</sequence>
<reference evidence="1 2" key="1">
    <citation type="submission" date="2019-09" db="EMBL/GenBank/DDBJ databases">
        <title>Phylogeny of genus Pseudoclavibacter and closely related genus.</title>
        <authorList>
            <person name="Li Y."/>
        </authorList>
    </citation>
    <scope>NUCLEOTIDE SEQUENCE [LARGE SCALE GENOMIC DNA]</scope>
    <source>
        <strain evidence="1 2">EGI 60007</strain>
    </source>
</reference>
<accession>A0A6H9WIG4</accession>
<dbReference type="Proteomes" id="UP000431744">
    <property type="component" value="Unassembled WGS sequence"/>
</dbReference>
<dbReference type="OrthoDB" id="3695445at2"/>
<keyword evidence="2" id="KW-1185">Reference proteome</keyword>
<dbReference type="Gene3D" id="3.30.530.20">
    <property type="match status" value="1"/>
</dbReference>
<evidence type="ECO:0008006" key="3">
    <source>
        <dbReference type="Google" id="ProtNLM"/>
    </source>
</evidence>
<protein>
    <recommendedName>
        <fullName evidence="3">SRPBCC family protein</fullName>
    </recommendedName>
</protein>
<dbReference type="InterPro" id="IPR023393">
    <property type="entry name" value="START-like_dom_sf"/>
</dbReference>
<proteinExistence type="predicted"/>
<evidence type="ECO:0000313" key="1">
    <source>
        <dbReference type="EMBL" id="KAB1649043.1"/>
    </source>
</evidence>
<evidence type="ECO:0000313" key="2">
    <source>
        <dbReference type="Proteomes" id="UP000431744"/>
    </source>
</evidence>
<dbReference type="RefSeq" id="WP_158027605.1">
    <property type="nucleotide sequence ID" value="NZ_BMHG01000001.1"/>
</dbReference>